<dbReference type="PANTHER" id="PTHR30565:SF9">
    <property type="entry name" value="PROTEIN YCIF"/>
    <property type="match status" value="1"/>
</dbReference>
<dbReference type="AlphaFoldDB" id="A0A1G5N3P0"/>
<dbReference type="PANTHER" id="PTHR30565">
    <property type="entry name" value="PROTEIN YCIF"/>
    <property type="match status" value="1"/>
</dbReference>
<reference evidence="2 3" key="1">
    <citation type="submission" date="2016-10" db="EMBL/GenBank/DDBJ databases">
        <authorList>
            <person name="de Groot N.N."/>
        </authorList>
    </citation>
    <scope>NUCLEOTIDE SEQUENCE [LARGE SCALE GENOMIC DNA]</scope>
    <source>
        <strain evidence="2 3">DSM 2698</strain>
    </source>
</reference>
<dbReference type="EMBL" id="FMVW01000002">
    <property type="protein sequence ID" value="SCZ31290.1"/>
    <property type="molecule type" value="Genomic_DNA"/>
</dbReference>
<dbReference type="STRING" id="1120955.SAMN03080610_01351"/>
<organism evidence="2 3">
    <name type="scientific">Afifella marina DSM 2698</name>
    <dbReference type="NCBI Taxonomy" id="1120955"/>
    <lineage>
        <taxon>Bacteria</taxon>
        <taxon>Pseudomonadati</taxon>
        <taxon>Pseudomonadota</taxon>
        <taxon>Alphaproteobacteria</taxon>
        <taxon>Hyphomicrobiales</taxon>
        <taxon>Afifellaceae</taxon>
        <taxon>Afifella</taxon>
    </lineage>
</organism>
<sequence>MAMQNLQELFVHTLKDIYFAEKQILEALPKMADKATNEDLKHLFETHLEETKGHVDRLEAVFGLVSVKPEGETCQAIQGIITEAEELMSEISDGETRDAAMAAAAQAVEHYEIARYGTLEAWAHRLGHKEAAKRLGETLQEEKSADAKLSKVGESELNKKAA</sequence>
<name>A0A1G5N3P0_AFIMA</name>
<dbReference type="Pfam" id="PF05974">
    <property type="entry name" value="DUF892"/>
    <property type="match status" value="1"/>
</dbReference>
<dbReference type="OrthoDB" id="9795056at2"/>
<dbReference type="InterPro" id="IPR012347">
    <property type="entry name" value="Ferritin-like"/>
</dbReference>
<dbReference type="InterPro" id="IPR010287">
    <property type="entry name" value="DUF892_YciF-like"/>
</dbReference>
<evidence type="ECO:0000313" key="3">
    <source>
        <dbReference type="Proteomes" id="UP000199347"/>
    </source>
</evidence>
<proteinExistence type="predicted"/>
<dbReference type="InterPro" id="IPR047114">
    <property type="entry name" value="YciF"/>
</dbReference>
<dbReference type="SUPFAM" id="SSF47240">
    <property type="entry name" value="Ferritin-like"/>
    <property type="match status" value="1"/>
</dbReference>
<dbReference type="CDD" id="cd07909">
    <property type="entry name" value="YciF"/>
    <property type="match status" value="1"/>
</dbReference>
<dbReference type="RefSeq" id="WP_092810851.1">
    <property type="nucleotide sequence ID" value="NZ_FMVW01000002.1"/>
</dbReference>
<accession>A0A1G5N3P0</accession>
<dbReference type="Proteomes" id="UP000199347">
    <property type="component" value="Unassembled WGS sequence"/>
</dbReference>
<gene>
    <name evidence="2" type="ORF">SAMN03080610_01351</name>
</gene>
<evidence type="ECO:0000256" key="1">
    <source>
        <dbReference type="SAM" id="MobiDB-lite"/>
    </source>
</evidence>
<feature type="region of interest" description="Disordered" evidence="1">
    <location>
        <begin position="137"/>
        <end position="162"/>
    </location>
</feature>
<protein>
    <submittedName>
        <fullName evidence="2">Ferritin-like metal-binding protein YciE</fullName>
    </submittedName>
</protein>
<dbReference type="InterPro" id="IPR009078">
    <property type="entry name" value="Ferritin-like_SF"/>
</dbReference>
<evidence type="ECO:0000313" key="2">
    <source>
        <dbReference type="EMBL" id="SCZ31290.1"/>
    </source>
</evidence>
<keyword evidence="3" id="KW-1185">Reference proteome</keyword>
<dbReference type="Gene3D" id="1.20.1260.10">
    <property type="match status" value="1"/>
</dbReference>